<feature type="transmembrane region" description="Helical" evidence="8">
    <location>
        <begin position="12"/>
        <end position="40"/>
    </location>
</feature>
<dbReference type="PATRIC" id="fig|1235802.3.peg.2371"/>
<dbReference type="HOGENOM" id="CLU_025255_1_3_9"/>
<dbReference type="InterPro" id="IPR051085">
    <property type="entry name" value="MB_O-acyltransferase"/>
</dbReference>
<dbReference type="STRING" id="1235802.C823_02234"/>
<dbReference type="OrthoDB" id="9805788at2"/>
<keyword evidence="7" id="KW-0012">Acyltransferase</keyword>
<gene>
    <name evidence="9" type="ORF">C823_02234</name>
</gene>
<comment type="caution">
    <text evidence="9">The sequence shown here is derived from an EMBL/GenBank/DDBJ whole genome shotgun (WGS) entry which is preliminary data.</text>
</comment>
<dbReference type="Pfam" id="PF03062">
    <property type="entry name" value="MBOAT"/>
    <property type="match status" value="1"/>
</dbReference>
<keyword evidence="7" id="KW-0808">Transferase</keyword>
<dbReference type="eggNOG" id="COG1696">
    <property type="taxonomic scope" value="Bacteria"/>
</dbReference>
<protein>
    <recommendedName>
        <fullName evidence="11">MBOAT family protein</fullName>
    </recommendedName>
</protein>
<keyword evidence="6 7" id="KW-0472">Membrane</keyword>
<keyword evidence="4 8" id="KW-0812">Transmembrane</keyword>
<evidence type="ECO:0000313" key="10">
    <source>
        <dbReference type="Proteomes" id="UP000012589"/>
    </source>
</evidence>
<feature type="transmembrane region" description="Helical" evidence="8">
    <location>
        <begin position="77"/>
        <end position="95"/>
    </location>
</feature>
<evidence type="ECO:0000256" key="3">
    <source>
        <dbReference type="ARBA" id="ARBA00022475"/>
    </source>
</evidence>
<evidence type="ECO:0000256" key="7">
    <source>
        <dbReference type="PIRNR" id="PIRNR016636"/>
    </source>
</evidence>
<feature type="transmembrane region" description="Helical" evidence="8">
    <location>
        <begin position="241"/>
        <end position="260"/>
    </location>
</feature>
<dbReference type="AlphaFoldDB" id="N2ANB2"/>
<dbReference type="EMBL" id="AQFT01000068">
    <property type="protein sequence ID" value="EMZ27565.1"/>
    <property type="molecule type" value="Genomic_DNA"/>
</dbReference>
<dbReference type="PIRSF" id="PIRSF500217">
    <property type="entry name" value="AlgI"/>
    <property type="match status" value="1"/>
</dbReference>
<dbReference type="GO" id="GO:0005886">
    <property type="term" value="C:plasma membrane"/>
    <property type="evidence" value="ECO:0007669"/>
    <property type="project" value="UniProtKB-SubCell"/>
</dbReference>
<dbReference type="Proteomes" id="UP000012589">
    <property type="component" value="Unassembled WGS sequence"/>
</dbReference>
<keyword evidence="3 7" id="KW-1003">Cell membrane</keyword>
<evidence type="ECO:0000256" key="4">
    <source>
        <dbReference type="ARBA" id="ARBA00022692"/>
    </source>
</evidence>
<accession>N2ANB2</accession>
<dbReference type="PANTHER" id="PTHR13285:SF18">
    <property type="entry name" value="PROTEIN-CYSTEINE N-PALMITOYLTRANSFERASE RASP"/>
    <property type="match status" value="1"/>
</dbReference>
<keyword evidence="5 8" id="KW-1133">Transmembrane helix</keyword>
<sequence>MVFSSLMFIFRFMPLFFLSYFLTPKSFRNLVLFVGSIVFYAVGEPVYIFLMLFSIFMNFCICVRLAREQRKSHRRWILFFAMLLDFGLLFLFKYFDFFAANLNQILNKEIVPLLNLTLPLGISFYTFQIVSYVGDVYTGKMKHPGTLLEFATYVCMFPQLIAGPIVQYQEVSHALRDRKTTLYDVEHGLEVFCFGLGAKVLLANKISIFWNQVQGIGYANISTPVAWMGAVAYSFQIYFDFWGYSLMAIGLGYMMGFRLPKNFNSPYMVKSVTQFWRNWHMTLGRFFREYVYIPLGGNRRGNVRMLFHMFLVWSLTGLWHGASWNFVLWGLGFFVLLTLEKCIYGKFLENGKIIGHIYIWILIPVTWVIFAISDFPQLVIYLQQMVGIHNQPVLVGREQLIRYAKEYGSLFLLCAVFSTRLPERIYHYIRGGLVVVILAFGIFWLSVYELANGANNPFLYFRF</sequence>
<keyword evidence="10" id="KW-1185">Reference proteome</keyword>
<evidence type="ECO:0008006" key="11">
    <source>
        <dbReference type="Google" id="ProtNLM"/>
    </source>
</evidence>
<dbReference type="InterPro" id="IPR024194">
    <property type="entry name" value="Ac/AlaTfrase_AlgI/DltB"/>
</dbReference>
<evidence type="ECO:0000256" key="2">
    <source>
        <dbReference type="ARBA" id="ARBA00010323"/>
    </source>
</evidence>
<evidence type="ECO:0000256" key="1">
    <source>
        <dbReference type="ARBA" id="ARBA00004651"/>
    </source>
</evidence>
<dbReference type="InterPro" id="IPR004299">
    <property type="entry name" value="MBOAT_fam"/>
</dbReference>
<name>N2ANB2_9FIRM</name>
<evidence type="ECO:0000256" key="6">
    <source>
        <dbReference type="ARBA" id="ARBA00023136"/>
    </source>
</evidence>
<comment type="similarity">
    <text evidence="2 7">Belongs to the membrane-bound acyltransferase family.</text>
</comment>
<dbReference type="InterPro" id="IPR028362">
    <property type="entry name" value="AlgI"/>
</dbReference>
<feature type="transmembrane region" description="Helical" evidence="8">
    <location>
        <begin position="110"/>
        <end position="134"/>
    </location>
</feature>
<proteinExistence type="inferred from homology"/>
<evidence type="ECO:0000313" key="9">
    <source>
        <dbReference type="EMBL" id="EMZ27565.1"/>
    </source>
</evidence>
<dbReference type="PIRSF" id="PIRSF016636">
    <property type="entry name" value="AlgI_DltB"/>
    <property type="match status" value="1"/>
</dbReference>
<feature type="transmembrane region" description="Helical" evidence="8">
    <location>
        <begin position="357"/>
        <end position="380"/>
    </location>
</feature>
<feature type="transmembrane region" description="Helical" evidence="8">
    <location>
        <begin position="431"/>
        <end position="451"/>
    </location>
</feature>
<reference evidence="9 10" key="1">
    <citation type="journal article" date="2014" name="Genome Announc.">
        <title>Draft genome sequences of the altered schaedler flora, a defined bacterial community from gnotobiotic mice.</title>
        <authorList>
            <person name="Wannemuehler M.J."/>
            <person name="Overstreet A.M."/>
            <person name="Ward D.V."/>
            <person name="Phillips G.J."/>
        </authorList>
    </citation>
    <scope>NUCLEOTIDE SEQUENCE [LARGE SCALE GENOMIC DNA]</scope>
    <source>
        <strain evidence="9 10">ASF492</strain>
    </source>
</reference>
<evidence type="ECO:0000256" key="8">
    <source>
        <dbReference type="SAM" id="Phobius"/>
    </source>
</evidence>
<organism evidence="9 10">
    <name type="scientific">Eubacterium plexicaudatum ASF492</name>
    <dbReference type="NCBI Taxonomy" id="1235802"/>
    <lineage>
        <taxon>Bacteria</taxon>
        <taxon>Bacillati</taxon>
        <taxon>Bacillota</taxon>
        <taxon>Clostridia</taxon>
        <taxon>Eubacteriales</taxon>
        <taxon>Eubacteriaceae</taxon>
        <taxon>Eubacterium</taxon>
    </lineage>
</organism>
<comment type="subcellular location">
    <subcellularLocation>
        <location evidence="1">Cell membrane</location>
        <topology evidence="1">Multi-pass membrane protein</topology>
    </subcellularLocation>
</comment>
<dbReference type="GO" id="GO:0016746">
    <property type="term" value="F:acyltransferase activity"/>
    <property type="evidence" value="ECO:0007669"/>
    <property type="project" value="UniProtKB-KW"/>
</dbReference>
<evidence type="ECO:0000256" key="5">
    <source>
        <dbReference type="ARBA" id="ARBA00022989"/>
    </source>
</evidence>
<dbReference type="PANTHER" id="PTHR13285">
    <property type="entry name" value="ACYLTRANSFERASE"/>
    <property type="match status" value="1"/>
</dbReference>
<feature type="transmembrane region" description="Helical" evidence="8">
    <location>
        <begin position="216"/>
        <end position="235"/>
    </location>
</feature>
<dbReference type="GO" id="GO:0042121">
    <property type="term" value="P:alginic acid biosynthetic process"/>
    <property type="evidence" value="ECO:0007669"/>
    <property type="project" value="InterPro"/>
</dbReference>